<name>A7SDE8_NEMVE</name>
<dbReference type="Proteomes" id="UP000001593">
    <property type="component" value="Unassembled WGS sequence"/>
</dbReference>
<proteinExistence type="inferred from homology"/>
<dbReference type="OMA" id="HLWIFNS"/>
<reference evidence="2 3" key="1">
    <citation type="journal article" date="2007" name="Science">
        <title>Sea anemone genome reveals ancestral eumetazoan gene repertoire and genomic organization.</title>
        <authorList>
            <person name="Putnam N.H."/>
            <person name="Srivastava M."/>
            <person name="Hellsten U."/>
            <person name="Dirks B."/>
            <person name="Chapman J."/>
            <person name="Salamov A."/>
            <person name="Terry A."/>
            <person name="Shapiro H."/>
            <person name="Lindquist E."/>
            <person name="Kapitonov V.V."/>
            <person name="Jurka J."/>
            <person name="Genikhovich G."/>
            <person name="Grigoriev I.V."/>
            <person name="Lucas S.M."/>
            <person name="Steele R.E."/>
            <person name="Finnerty J.R."/>
            <person name="Technau U."/>
            <person name="Martindale M.Q."/>
            <person name="Rokhsar D.S."/>
        </authorList>
    </citation>
    <scope>NUCLEOTIDE SEQUENCE [LARGE SCALE GENOMIC DNA]</scope>
    <source>
        <strain evidence="3">CH2 X CH6</strain>
    </source>
</reference>
<feature type="non-terminal residue" evidence="2">
    <location>
        <position position="1"/>
    </location>
</feature>
<evidence type="ECO:0000313" key="2">
    <source>
        <dbReference type="EMBL" id="EDO38247.1"/>
    </source>
</evidence>
<evidence type="ECO:0008006" key="4">
    <source>
        <dbReference type="Google" id="ProtNLM"/>
    </source>
</evidence>
<dbReference type="eggNOG" id="ENOG502S1HA">
    <property type="taxonomic scope" value="Eukaryota"/>
</dbReference>
<evidence type="ECO:0000313" key="3">
    <source>
        <dbReference type="Proteomes" id="UP000001593"/>
    </source>
</evidence>
<dbReference type="PhylomeDB" id="A7SDE8"/>
<keyword evidence="3" id="KW-1185">Reference proteome</keyword>
<dbReference type="PANTHER" id="PTHR31841:SF1">
    <property type="entry name" value="PROTEIN FAM72A-RELATED"/>
    <property type="match status" value="1"/>
</dbReference>
<gene>
    <name evidence="2" type="ORF">NEMVEDRAFT_v1g227071</name>
</gene>
<accession>A7SDE8</accession>
<dbReference type="InterPro" id="IPR026768">
    <property type="entry name" value="YPEH2ZP"/>
</dbReference>
<comment type="similarity">
    <text evidence="1">Belongs to the FAM72 family.</text>
</comment>
<sequence>MPRRLHPLFQTKSVVRLECKFCERSICMRGMKAQLLADTNVELYSTDLPPENAIELVGPNYSTTNCDCKIKDIACLGCGNIVGYHVTVPCRSCVQSCNNGHFWMFHSSAAYAVERIDKKGDMLVWGGLSPNCTEDQESDNDLEFEFEECCR</sequence>
<evidence type="ECO:0000256" key="1">
    <source>
        <dbReference type="ARBA" id="ARBA00006888"/>
    </source>
</evidence>
<protein>
    <recommendedName>
        <fullName evidence="4">Protein FAM72A</fullName>
    </recommendedName>
</protein>
<dbReference type="HOGENOM" id="CLU_127817_0_0_1"/>
<dbReference type="GO" id="GO:0005829">
    <property type="term" value="C:cytosol"/>
    <property type="evidence" value="ECO:0000318"/>
    <property type="project" value="GO_Central"/>
</dbReference>
<dbReference type="OrthoDB" id="2526683at2759"/>
<dbReference type="STRING" id="45351.A7SDE8"/>
<dbReference type="AlphaFoldDB" id="A7SDE8"/>
<dbReference type="PANTHER" id="PTHR31841">
    <property type="entry name" value="PROTEIN FAM72A-RELATED"/>
    <property type="match status" value="1"/>
</dbReference>
<dbReference type="KEGG" id="nve:5509786"/>
<dbReference type="InParanoid" id="A7SDE8"/>
<dbReference type="Pfam" id="PF14976">
    <property type="entry name" value="YPEH2ZP"/>
    <property type="match status" value="1"/>
</dbReference>
<organism evidence="2 3">
    <name type="scientific">Nematostella vectensis</name>
    <name type="common">Starlet sea anemone</name>
    <dbReference type="NCBI Taxonomy" id="45351"/>
    <lineage>
        <taxon>Eukaryota</taxon>
        <taxon>Metazoa</taxon>
        <taxon>Cnidaria</taxon>
        <taxon>Anthozoa</taxon>
        <taxon>Hexacorallia</taxon>
        <taxon>Actiniaria</taxon>
        <taxon>Edwardsiidae</taxon>
        <taxon>Nematostella</taxon>
    </lineage>
</organism>
<dbReference type="EMBL" id="DS469630">
    <property type="protein sequence ID" value="EDO38247.1"/>
    <property type="molecule type" value="Genomic_DNA"/>
</dbReference>